<feature type="region of interest" description="Disordered" evidence="1">
    <location>
        <begin position="1"/>
        <end position="22"/>
    </location>
</feature>
<dbReference type="RefSeq" id="WP_042156764.1">
    <property type="nucleotide sequence ID" value="NZ_CM002803.1"/>
</dbReference>
<name>A0A073CYP4_PLAA1</name>
<keyword evidence="3" id="KW-1185">Reference proteome</keyword>
<accession>A0A073CYP4</accession>
<sequence>MTQSFSNNAPIPRFSNQSPGTLNDELRSAEDLGIRPIKVGEAGFDDIINEGTVKWAVTTKLELFVIPKFLDVNNEIYHTVITLGEPVLAAGEAEIVGSNGSYILLIISNHSGHFRPTSESLELGITAFRQQGVDTSNADIEYVE</sequence>
<gene>
    <name evidence="2" type="ORF">A19Y_4540</name>
</gene>
<dbReference type="eggNOG" id="COG3209">
    <property type="taxonomic scope" value="Bacteria"/>
</dbReference>
<proteinExistence type="predicted"/>
<dbReference type="STRING" id="388467.A19Y_4540"/>
<protein>
    <submittedName>
        <fullName evidence="2">Uncharacterized protein</fullName>
    </submittedName>
</protein>
<feature type="compositionally biased region" description="Polar residues" evidence="1">
    <location>
        <begin position="1"/>
        <end position="21"/>
    </location>
</feature>
<dbReference type="Proteomes" id="UP000027395">
    <property type="component" value="Chromosome"/>
</dbReference>
<dbReference type="PATRIC" id="fig|388467.6.peg.4478"/>
<organism evidence="2 3">
    <name type="scientific">Planktothrix agardhii (strain NIVA-CYA 126/8)</name>
    <dbReference type="NCBI Taxonomy" id="388467"/>
    <lineage>
        <taxon>Bacteria</taxon>
        <taxon>Bacillati</taxon>
        <taxon>Cyanobacteriota</taxon>
        <taxon>Cyanophyceae</taxon>
        <taxon>Oscillatoriophycideae</taxon>
        <taxon>Oscillatoriales</taxon>
        <taxon>Microcoleaceae</taxon>
        <taxon>Planktothrix</taxon>
    </lineage>
</organism>
<dbReference type="AlphaFoldDB" id="A0A073CYP4"/>
<evidence type="ECO:0000313" key="3">
    <source>
        <dbReference type="Proteomes" id="UP000027395"/>
    </source>
</evidence>
<dbReference type="HOGENOM" id="CLU_1794686_0_0_3"/>
<evidence type="ECO:0000256" key="1">
    <source>
        <dbReference type="SAM" id="MobiDB-lite"/>
    </source>
</evidence>
<evidence type="ECO:0000313" key="2">
    <source>
        <dbReference type="EMBL" id="KEI69180.1"/>
    </source>
</evidence>
<reference evidence="2 3" key="1">
    <citation type="journal article" date="2014" name="Appl. Environ. Microbiol.">
        <title>Elucidation of insertion elements encoded on plasmids and in vitro construction of shuttle vectors from the toxic cyanobacterium Planktothrix.</title>
        <authorList>
            <person name="Christiansen G."/>
            <person name="Goesmann A."/>
            <person name="Kurmayer R."/>
        </authorList>
    </citation>
    <scope>NUCLEOTIDE SEQUENCE [LARGE SCALE GENOMIC DNA]</scope>
    <source>
        <strain evidence="2 3">NIVA-CYA 126/8</strain>
    </source>
</reference>
<dbReference type="EMBL" id="CM002803">
    <property type="protein sequence ID" value="KEI69180.1"/>
    <property type="molecule type" value="Genomic_DNA"/>
</dbReference>